<dbReference type="Gene3D" id="1.10.3340.10">
    <property type="entry name" value="SMc04008-like"/>
    <property type="match status" value="1"/>
</dbReference>
<dbReference type="InterPro" id="IPR023163">
    <property type="entry name" value="SMc04008-like_domain"/>
</dbReference>
<comment type="caution">
    <text evidence="2">The sequence shown here is derived from an EMBL/GenBank/DDBJ whole genome shotgun (WGS) entry which is preliminary data.</text>
</comment>
<dbReference type="Proteomes" id="UP001621714">
    <property type="component" value="Unassembled WGS sequence"/>
</dbReference>
<feature type="domain" description="SMc04008-like" evidence="1">
    <location>
        <begin position="30"/>
        <end position="95"/>
    </location>
</feature>
<keyword evidence="3" id="KW-1185">Reference proteome</keyword>
<proteinExistence type="predicted"/>
<dbReference type="RefSeq" id="WP_405340931.1">
    <property type="nucleotide sequence ID" value="NZ_JBANFI010000007.1"/>
</dbReference>
<name>A0ABW8PZC8_9GAMM</name>
<reference evidence="2 3" key="1">
    <citation type="submission" date="2024-02" db="EMBL/GenBank/DDBJ databases">
        <title>Marinospirillum sp. MEB 164 isolated from Lonar lake sediment.</title>
        <authorList>
            <person name="Joshi A."/>
            <person name="Thite S."/>
        </authorList>
    </citation>
    <scope>NUCLEOTIDE SEQUENCE [LARGE SCALE GENOMIC DNA]</scope>
    <source>
        <strain evidence="2 3">MEB164</strain>
    </source>
</reference>
<evidence type="ECO:0000259" key="1">
    <source>
        <dbReference type="Pfam" id="PF06844"/>
    </source>
</evidence>
<organism evidence="2 3">
    <name type="scientific">Marinospirillum alkalitolerans</name>
    <dbReference type="NCBI Taxonomy" id="3123374"/>
    <lineage>
        <taxon>Bacteria</taxon>
        <taxon>Pseudomonadati</taxon>
        <taxon>Pseudomonadota</taxon>
        <taxon>Gammaproteobacteria</taxon>
        <taxon>Oceanospirillales</taxon>
        <taxon>Oceanospirillaceae</taxon>
        <taxon>Marinospirillum</taxon>
    </lineage>
</organism>
<sequence length="107" mass="12404">MQTLDPQVETRIEAAAFRRLLRHLDEHKEVQNIELMILADFCRNCLAKWMMAAAQEEGVTMDYDEARERIYGLPYDQWKDLHQQPATPEQLAAFEARQAAKKAKGEA</sequence>
<dbReference type="Pfam" id="PF06844">
    <property type="entry name" value="DUF1244"/>
    <property type="match status" value="1"/>
</dbReference>
<evidence type="ECO:0000313" key="3">
    <source>
        <dbReference type="Proteomes" id="UP001621714"/>
    </source>
</evidence>
<accession>A0ABW8PZC8</accession>
<evidence type="ECO:0000313" key="2">
    <source>
        <dbReference type="EMBL" id="MFK7161641.1"/>
    </source>
</evidence>
<dbReference type="EMBL" id="JBANFI010000007">
    <property type="protein sequence ID" value="MFK7161641.1"/>
    <property type="molecule type" value="Genomic_DNA"/>
</dbReference>
<protein>
    <submittedName>
        <fullName evidence="2">DUF1244 domain-containing protein</fullName>
    </submittedName>
</protein>
<dbReference type="InterPro" id="IPR036810">
    <property type="entry name" value="SMc04008-like_sf"/>
</dbReference>
<gene>
    <name evidence="2" type="ORF">V6U78_11395</name>
</gene>
<dbReference type="SUPFAM" id="SSF158757">
    <property type="entry name" value="SMc04008-like"/>
    <property type="match status" value="1"/>
</dbReference>